<keyword evidence="2" id="KW-0238">DNA-binding</keyword>
<dbReference type="CDD" id="cd11378">
    <property type="entry name" value="DUF296"/>
    <property type="match status" value="1"/>
</dbReference>
<dbReference type="Proteomes" id="UP000632659">
    <property type="component" value="Unassembled WGS sequence"/>
</dbReference>
<dbReference type="RefSeq" id="WP_093988331.1">
    <property type="nucleotide sequence ID" value="NZ_FYDD01000003.1"/>
</dbReference>
<accession>A0A8J6TTK9</accession>
<dbReference type="PANTHER" id="PTHR34988">
    <property type="entry name" value="PROTEIN, PUTATIVE-RELATED"/>
    <property type="match status" value="1"/>
</dbReference>
<sequence>MNSFVSNKWGRLVVIHLGKGEKLLESIQAEVDRLGIRNGVVLSAIGSMRKASLHIIMNTEDNSENKYITVEKPIELGGVQGVILDGEPHLHIICADPERPYIGHLENGTEVQYLAEISIAEILDLDVTRKLDEFGISYITEK</sequence>
<dbReference type="EMBL" id="JACRTL010000001">
    <property type="protein sequence ID" value="MBC8609913.1"/>
    <property type="molecule type" value="Genomic_DNA"/>
</dbReference>
<dbReference type="PROSITE" id="PS51742">
    <property type="entry name" value="PPC"/>
    <property type="match status" value="1"/>
</dbReference>
<dbReference type="SUPFAM" id="SSF117856">
    <property type="entry name" value="AF0104/ALDC/Ptd012-like"/>
    <property type="match status" value="1"/>
</dbReference>
<comment type="caution">
    <text evidence="2">The sequence shown here is derived from an EMBL/GenBank/DDBJ whole genome shotgun (WGS) entry which is preliminary data.</text>
</comment>
<keyword evidence="3" id="KW-1185">Reference proteome</keyword>
<reference evidence="2" key="1">
    <citation type="submission" date="2020-08" db="EMBL/GenBank/DDBJ databases">
        <title>Genome public.</title>
        <authorList>
            <person name="Liu C."/>
            <person name="Sun Q."/>
        </authorList>
    </citation>
    <scope>NUCLEOTIDE SEQUENCE</scope>
    <source>
        <strain evidence="2">NSJ-15</strain>
    </source>
</reference>
<dbReference type="Pfam" id="PF03479">
    <property type="entry name" value="PCC"/>
    <property type="match status" value="1"/>
</dbReference>
<evidence type="ECO:0000259" key="1">
    <source>
        <dbReference type="PROSITE" id="PS51742"/>
    </source>
</evidence>
<proteinExistence type="predicted"/>
<organism evidence="2 3">
    <name type="scientific">Massiliimalia timonensis</name>
    <dbReference type="NCBI Taxonomy" id="1987501"/>
    <lineage>
        <taxon>Bacteria</taxon>
        <taxon>Bacillati</taxon>
        <taxon>Bacillota</taxon>
        <taxon>Clostridia</taxon>
        <taxon>Eubacteriales</taxon>
        <taxon>Oscillospiraceae</taxon>
        <taxon>Massiliimalia</taxon>
    </lineage>
</organism>
<dbReference type="OrthoDB" id="9791702at2"/>
<gene>
    <name evidence="2" type="ORF">H8702_02105</name>
</gene>
<evidence type="ECO:0000313" key="3">
    <source>
        <dbReference type="Proteomes" id="UP000632659"/>
    </source>
</evidence>
<name>A0A8J6TTK9_9FIRM</name>
<dbReference type="InterPro" id="IPR005175">
    <property type="entry name" value="PPC_dom"/>
</dbReference>
<evidence type="ECO:0000313" key="2">
    <source>
        <dbReference type="EMBL" id="MBC8609913.1"/>
    </source>
</evidence>
<dbReference type="AlphaFoldDB" id="A0A8J6TTK9"/>
<dbReference type="GO" id="GO:0003677">
    <property type="term" value="F:DNA binding"/>
    <property type="evidence" value="ECO:0007669"/>
    <property type="project" value="UniProtKB-KW"/>
</dbReference>
<dbReference type="PANTHER" id="PTHR34988:SF1">
    <property type="entry name" value="DNA-BINDING PROTEIN"/>
    <property type="match status" value="1"/>
</dbReference>
<protein>
    <submittedName>
        <fullName evidence="2">DNA-binding protein</fullName>
    </submittedName>
</protein>
<feature type="domain" description="PPC" evidence="1">
    <location>
        <begin position="7"/>
        <end position="142"/>
    </location>
</feature>
<dbReference type="Gene3D" id="3.30.1330.80">
    <property type="entry name" value="Hypothetical protein, similar to alpha- acetolactate decarboxylase, domain 2"/>
    <property type="match status" value="1"/>
</dbReference>